<evidence type="ECO:0000313" key="2">
    <source>
        <dbReference type="Proteomes" id="UP000076761"/>
    </source>
</evidence>
<name>A0A165NW42_9AGAM</name>
<sequence length="61" mass="6851">MDRLPVELWTRICGFACTDDGFTGRSLSLVSKYVYEVSDHCRYQSVALAGIVQMTSFLSLL</sequence>
<evidence type="ECO:0008006" key="3">
    <source>
        <dbReference type="Google" id="ProtNLM"/>
    </source>
</evidence>
<reference evidence="1 2" key="1">
    <citation type="journal article" date="2016" name="Mol. Biol. Evol.">
        <title>Comparative Genomics of Early-Diverging Mushroom-Forming Fungi Provides Insights into the Origins of Lignocellulose Decay Capabilities.</title>
        <authorList>
            <person name="Nagy L.G."/>
            <person name="Riley R."/>
            <person name="Tritt A."/>
            <person name="Adam C."/>
            <person name="Daum C."/>
            <person name="Floudas D."/>
            <person name="Sun H."/>
            <person name="Yadav J.S."/>
            <person name="Pangilinan J."/>
            <person name="Larsson K.H."/>
            <person name="Matsuura K."/>
            <person name="Barry K."/>
            <person name="Labutti K."/>
            <person name="Kuo R."/>
            <person name="Ohm R.A."/>
            <person name="Bhattacharya S.S."/>
            <person name="Shirouzu T."/>
            <person name="Yoshinaga Y."/>
            <person name="Martin F.M."/>
            <person name="Grigoriev I.V."/>
            <person name="Hibbett D.S."/>
        </authorList>
    </citation>
    <scope>NUCLEOTIDE SEQUENCE [LARGE SCALE GENOMIC DNA]</scope>
    <source>
        <strain evidence="1 2">HHB14362 ss-1</strain>
    </source>
</reference>
<dbReference type="AlphaFoldDB" id="A0A165NW42"/>
<organism evidence="1 2">
    <name type="scientific">Neolentinus lepideus HHB14362 ss-1</name>
    <dbReference type="NCBI Taxonomy" id="1314782"/>
    <lineage>
        <taxon>Eukaryota</taxon>
        <taxon>Fungi</taxon>
        <taxon>Dikarya</taxon>
        <taxon>Basidiomycota</taxon>
        <taxon>Agaricomycotina</taxon>
        <taxon>Agaricomycetes</taxon>
        <taxon>Gloeophyllales</taxon>
        <taxon>Gloeophyllaceae</taxon>
        <taxon>Neolentinus</taxon>
    </lineage>
</organism>
<dbReference type="InParanoid" id="A0A165NW42"/>
<accession>A0A165NW42</accession>
<evidence type="ECO:0000313" key="1">
    <source>
        <dbReference type="EMBL" id="KZT20187.1"/>
    </source>
</evidence>
<dbReference type="EMBL" id="KV425624">
    <property type="protein sequence ID" value="KZT20187.1"/>
    <property type="molecule type" value="Genomic_DNA"/>
</dbReference>
<proteinExistence type="predicted"/>
<keyword evidence="2" id="KW-1185">Reference proteome</keyword>
<gene>
    <name evidence="1" type="ORF">NEOLEDRAFT_1076085</name>
</gene>
<protein>
    <recommendedName>
        <fullName evidence="3">F-box domain-containing protein</fullName>
    </recommendedName>
</protein>
<dbReference type="OrthoDB" id="2748701at2759"/>
<feature type="non-terminal residue" evidence="1">
    <location>
        <position position="61"/>
    </location>
</feature>
<dbReference type="Proteomes" id="UP000076761">
    <property type="component" value="Unassembled WGS sequence"/>
</dbReference>